<keyword evidence="27" id="KW-1185">Reference proteome</keyword>
<dbReference type="GO" id="GO:0005764">
    <property type="term" value="C:lysosome"/>
    <property type="evidence" value="ECO:0007669"/>
    <property type="project" value="UniProtKB-SubCell"/>
</dbReference>
<evidence type="ECO:0000256" key="13">
    <source>
        <dbReference type="ARBA" id="ARBA00022753"/>
    </source>
</evidence>
<dbReference type="SMART" id="SM00184">
    <property type="entry name" value="RING"/>
    <property type="match status" value="1"/>
</dbReference>
<dbReference type="InterPro" id="IPR053879">
    <property type="entry name" value="HYDIN_VesB_CFA65-like_Ig"/>
</dbReference>
<dbReference type="Gene3D" id="3.30.40.10">
    <property type="entry name" value="Zinc/RING finger domain, C3HC4 (zinc finger)"/>
    <property type="match status" value="1"/>
</dbReference>
<evidence type="ECO:0000256" key="11">
    <source>
        <dbReference type="ARBA" id="ARBA00022707"/>
    </source>
</evidence>
<comment type="pathway">
    <text evidence="7">Protein modification; protein ubiquitination.</text>
</comment>
<evidence type="ECO:0000256" key="19">
    <source>
        <dbReference type="ARBA" id="ARBA00023228"/>
    </source>
</evidence>
<dbReference type="InterPro" id="IPR001841">
    <property type="entry name" value="Znf_RING"/>
</dbReference>
<evidence type="ECO:0000256" key="4">
    <source>
        <dbReference type="ARBA" id="ARBA00004177"/>
    </source>
</evidence>
<gene>
    <name evidence="28" type="primary">LOC109473376</name>
</gene>
<evidence type="ECO:0000256" key="20">
    <source>
        <dbReference type="ARBA" id="ARBA00023273"/>
    </source>
</evidence>
<keyword evidence="9" id="KW-0963">Cytoplasm</keyword>
<evidence type="ECO:0000313" key="28">
    <source>
        <dbReference type="RefSeq" id="XP_019628796.1"/>
    </source>
</evidence>
<evidence type="ECO:0000256" key="17">
    <source>
        <dbReference type="ARBA" id="ARBA00023069"/>
    </source>
</evidence>
<accession>A0A6P4ZGK6</accession>
<evidence type="ECO:0000256" key="5">
    <source>
        <dbReference type="ARBA" id="ARBA00004371"/>
    </source>
</evidence>
<evidence type="ECO:0000256" key="6">
    <source>
        <dbReference type="ARBA" id="ARBA00004496"/>
    </source>
</evidence>
<feature type="domain" description="RING-type" evidence="26">
    <location>
        <begin position="891"/>
        <end position="931"/>
    </location>
</feature>
<dbReference type="PANTHER" id="PTHR23053">
    <property type="entry name" value="DLEC1 DELETED IN LUNG AND ESOPHAGEAL CANCER 1"/>
    <property type="match status" value="1"/>
</dbReference>
<dbReference type="GeneID" id="109473376"/>
<dbReference type="InterPro" id="IPR013783">
    <property type="entry name" value="Ig-like_fold"/>
</dbReference>
<dbReference type="RefSeq" id="XP_019628796.1">
    <property type="nucleotide sequence ID" value="XM_019773237.1"/>
</dbReference>
<dbReference type="Gene3D" id="2.60.40.10">
    <property type="entry name" value="Immunoglobulins"/>
    <property type="match status" value="6"/>
</dbReference>
<reference evidence="28" key="1">
    <citation type="submission" date="2025-08" db="UniProtKB">
        <authorList>
            <consortium name="RefSeq"/>
        </authorList>
    </citation>
    <scope>IDENTIFICATION</scope>
    <source>
        <tissue evidence="28">Gonad</tissue>
    </source>
</reference>
<dbReference type="InterPro" id="IPR013083">
    <property type="entry name" value="Znf_RING/FYVE/PHD"/>
</dbReference>
<dbReference type="SUPFAM" id="SSF57850">
    <property type="entry name" value="RING/U-box"/>
    <property type="match status" value="1"/>
</dbReference>
<dbReference type="EC" id="2.3.2.27" evidence="8"/>
<keyword evidence="13" id="KW-0967">Endosome</keyword>
<keyword evidence="20" id="KW-0966">Cell projection</keyword>
<protein>
    <recommendedName>
        <fullName evidence="22">E3 ubiquitin-protein ligase ZNRF1</fullName>
        <ecNumber evidence="8">2.3.2.27</ecNumber>
    </recommendedName>
    <alternativeName>
        <fullName evidence="23">RING-type E3 ubiquitin transferase ZNRF1</fullName>
    </alternativeName>
    <alternativeName>
        <fullName evidence="24">Zinc/RING finger protein 1</fullName>
    </alternativeName>
</protein>
<dbReference type="KEGG" id="bbel:109473376"/>
<keyword evidence="18" id="KW-0472">Membrane</keyword>
<evidence type="ECO:0000256" key="10">
    <source>
        <dbReference type="ARBA" id="ARBA00022679"/>
    </source>
</evidence>
<dbReference type="Pfam" id="PF22544">
    <property type="entry name" value="HYDIN_VesB_CFA65-like_Ig"/>
    <property type="match status" value="2"/>
</dbReference>
<evidence type="ECO:0000256" key="23">
    <source>
        <dbReference type="ARBA" id="ARBA00042177"/>
    </source>
</evidence>
<dbReference type="GO" id="GO:0061630">
    <property type="term" value="F:ubiquitin protein ligase activity"/>
    <property type="evidence" value="ECO:0007669"/>
    <property type="project" value="UniProtKB-EC"/>
</dbReference>
<dbReference type="FunFam" id="3.30.40.10:FF:000235">
    <property type="entry name" value="E3 ubiquitin-protein ligase ZNRF1"/>
    <property type="match status" value="1"/>
</dbReference>
<evidence type="ECO:0000256" key="3">
    <source>
        <dbReference type="ARBA" id="ARBA00004170"/>
    </source>
</evidence>
<keyword evidence="11" id="KW-0519">Myristate</keyword>
<keyword evidence="14 25" id="KW-0863">Zinc-finger</keyword>
<dbReference type="GO" id="GO:0016020">
    <property type="term" value="C:membrane"/>
    <property type="evidence" value="ECO:0007669"/>
    <property type="project" value="UniProtKB-SubCell"/>
</dbReference>
<keyword evidence="15" id="KW-0833">Ubl conjugation pathway</keyword>
<keyword evidence="21" id="KW-0449">Lipoprotein</keyword>
<dbReference type="GO" id="GO:0005930">
    <property type="term" value="C:axoneme"/>
    <property type="evidence" value="ECO:0007669"/>
    <property type="project" value="TreeGrafter"/>
</dbReference>
<dbReference type="AlphaFoldDB" id="A0A6P4ZGK6"/>
<proteinExistence type="predicted"/>
<keyword evidence="17" id="KW-0969">Cilium</keyword>
<evidence type="ECO:0000259" key="26">
    <source>
        <dbReference type="PROSITE" id="PS50089"/>
    </source>
</evidence>
<evidence type="ECO:0000256" key="16">
    <source>
        <dbReference type="ARBA" id="ARBA00022833"/>
    </source>
</evidence>
<evidence type="ECO:0000256" key="22">
    <source>
        <dbReference type="ARBA" id="ARBA00040227"/>
    </source>
</evidence>
<comment type="catalytic activity">
    <reaction evidence="1">
        <text>S-ubiquitinyl-[E2 ubiquitin-conjugating enzyme]-L-cysteine + [acceptor protein]-L-lysine = [E2 ubiquitin-conjugating enzyme]-L-cysteine + N(6)-ubiquitinyl-[acceptor protein]-L-lysine.</text>
        <dbReference type="EC" id="2.3.2.27"/>
    </reaction>
</comment>
<evidence type="ECO:0000256" key="18">
    <source>
        <dbReference type="ARBA" id="ARBA00023136"/>
    </source>
</evidence>
<dbReference type="GO" id="GO:0005768">
    <property type="term" value="C:endosome"/>
    <property type="evidence" value="ECO:0007669"/>
    <property type="project" value="UniProtKB-SubCell"/>
</dbReference>
<evidence type="ECO:0000256" key="1">
    <source>
        <dbReference type="ARBA" id="ARBA00000900"/>
    </source>
</evidence>
<dbReference type="Pfam" id="PF13639">
    <property type="entry name" value="zf-RING_2"/>
    <property type="match status" value="1"/>
</dbReference>
<dbReference type="CDD" id="cd16695">
    <property type="entry name" value="mRING-CH-C4HC2H_ZNRF2"/>
    <property type="match status" value="1"/>
</dbReference>
<dbReference type="GO" id="GO:1904158">
    <property type="term" value="P:axonemal central apparatus assembly"/>
    <property type="evidence" value="ECO:0007669"/>
    <property type="project" value="TreeGrafter"/>
</dbReference>
<dbReference type="InterPro" id="IPR033305">
    <property type="entry name" value="Hydin-like"/>
</dbReference>
<evidence type="ECO:0000256" key="9">
    <source>
        <dbReference type="ARBA" id="ARBA00022490"/>
    </source>
</evidence>
<dbReference type="GO" id="GO:0008270">
    <property type="term" value="F:zinc ion binding"/>
    <property type="evidence" value="ECO:0007669"/>
    <property type="project" value="UniProtKB-KW"/>
</dbReference>
<evidence type="ECO:0000256" key="14">
    <source>
        <dbReference type="ARBA" id="ARBA00022771"/>
    </source>
</evidence>
<evidence type="ECO:0000256" key="2">
    <source>
        <dbReference type="ARBA" id="ARBA00004138"/>
    </source>
</evidence>
<evidence type="ECO:0000256" key="25">
    <source>
        <dbReference type="PROSITE-ProRule" id="PRU00175"/>
    </source>
</evidence>
<keyword evidence="19" id="KW-0458">Lysosome</keyword>
<evidence type="ECO:0000313" key="27">
    <source>
        <dbReference type="Proteomes" id="UP000515135"/>
    </source>
</evidence>
<dbReference type="Proteomes" id="UP000515135">
    <property type="component" value="Unplaced"/>
</dbReference>
<evidence type="ECO:0000256" key="24">
    <source>
        <dbReference type="ARBA" id="ARBA00042305"/>
    </source>
</evidence>
<dbReference type="PROSITE" id="PS50089">
    <property type="entry name" value="ZF_RING_2"/>
    <property type="match status" value="1"/>
</dbReference>
<dbReference type="GO" id="GO:0003341">
    <property type="term" value="P:cilium movement"/>
    <property type="evidence" value="ECO:0007669"/>
    <property type="project" value="TreeGrafter"/>
</dbReference>
<organism evidence="27 28">
    <name type="scientific">Branchiostoma belcheri</name>
    <name type="common">Amphioxus</name>
    <dbReference type="NCBI Taxonomy" id="7741"/>
    <lineage>
        <taxon>Eukaryota</taxon>
        <taxon>Metazoa</taxon>
        <taxon>Chordata</taxon>
        <taxon>Cephalochordata</taxon>
        <taxon>Leptocardii</taxon>
        <taxon>Amphioxiformes</taxon>
        <taxon>Branchiostomatidae</taxon>
        <taxon>Branchiostoma</taxon>
    </lineage>
</organism>
<evidence type="ECO:0000256" key="15">
    <source>
        <dbReference type="ARBA" id="ARBA00022786"/>
    </source>
</evidence>
<dbReference type="PANTHER" id="PTHR23053:SF0">
    <property type="entry name" value="HYDROCEPHALUS-INDUCING PROTEIN HOMOLOG"/>
    <property type="match status" value="1"/>
</dbReference>
<keyword evidence="16" id="KW-0862">Zinc</keyword>
<keyword evidence="10" id="KW-0808">Transferase</keyword>
<keyword evidence="12" id="KW-0479">Metal-binding</keyword>
<evidence type="ECO:0000256" key="7">
    <source>
        <dbReference type="ARBA" id="ARBA00004906"/>
    </source>
</evidence>
<evidence type="ECO:0000256" key="12">
    <source>
        <dbReference type="ARBA" id="ARBA00022723"/>
    </source>
</evidence>
<name>A0A6P4ZGK6_BRABE</name>
<dbReference type="OrthoDB" id="442692at2759"/>
<comment type="subcellular location">
    <subcellularLocation>
        <location evidence="2">Cell projection</location>
        <location evidence="2">Cilium</location>
    </subcellularLocation>
    <subcellularLocation>
        <location evidence="6">Cytoplasm</location>
    </subcellularLocation>
    <subcellularLocation>
        <location evidence="4">Endosome</location>
    </subcellularLocation>
    <subcellularLocation>
        <location evidence="5">Lysosome</location>
    </subcellularLocation>
    <subcellularLocation>
        <location evidence="3">Membrane</location>
        <topology evidence="3">Peripheral membrane protein</topology>
    </subcellularLocation>
</comment>
<evidence type="ECO:0000256" key="8">
    <source>
        <dbReference type="ARBA" id="ARBA00012483"/>
    </source>
</evidence>
<evidence type="ECO:0000256" key="21">
    <source>
        <dbReference type="ARBA" id="ARBA00023288"/>
    </source>
</evidence>
<sequence>MLSIMQVNVKRILSRLDTVNFRPFSVSPACGVLPVGESMQVTVEFTAPTTGDHVADLVLTYDTGEQIFVELHGVALNANVRLDKSSLRIENTYISMANQRTINIVNRSDVIVHYHWKLFATVEEESQQRTHYSSELSHEESVERERFLEECITDPTLRDKMSLLTRTYENRRRIVSGDSMLFADDVYQIEPLEGEIWPNQSAEVSVIFKPQEAKTYQQVAYLDITGREARLPLRLRGDGIGPNVQFSFEQLDMGNIFVGSIHTYEVVLANKGDIDAIFSILPNNTHFGLCFTFNPTEGIVLPDGHQAIQITFRSATLGDFQEDFYVAIDGSPHRLKLSFRGCVIGPTFHFDVPRLNFGVVSYGFQHTQTCTIVNTALVPMTFSLHVPGDGTGERSICSLLDLEEGTHASDHHPNQSVSTALQEFIIVPSSGTIPAQSQVRVQVTLVSNTVKKYDSMLVVDVQGVGQGILMLPIVAKCIVPTLAVVTPILDFGRCFLGFPYEHSIKILNDTELPAKYDIIPQAVDDSSTLTYQSSQWRGILQPHTVTEIPLTCTAQQLNEAEEVVYIHIFGSQDPPMQVHVCCVGEGPVVHVAPTELDWGDIQVLTDVHRTVQLSNESLIPAPFSAQMMRPGSVWRVEPQEGVIPPESAQELVLTAHLDDCIRFKDKLYIQYPSSQPRTIVVQAYGHGTTIVANSPITPAVHLGPHFSDSPCQYHFQLTNKGRRHQQLFWHTEGFPMYRIRRNTSNNNQNGPTSEPIFHLKPHRMELNPGQTIDVMLEGLTKKPQILRERMLCHAIIGQTSGKEHIMTMDINVEFIAPLLDLSTRNINFRIDKNPEDVLEVQHQPLELRNMSSLPLTVLLDVDHPFSLLFSDGRCITHSIAEDVLAADAGECVICFEDLSQGDTIARLPCLCIYHKGCIDKWFEVNRSCPEHPGD</sequence>